<reference evidence="1" key="1">
    <citation type="journal article" date="2020" name="Stud. Mycol.">
        <title>101 Dothideomycetes genomes: a test case for predicting lifestyles and emergence of pathogens.</title>
        <authorList>
            <person name="Haridas S."/>
            <person name="Albert R."/>
            <person name="Binder M."/>
            <person name="Bloem J."/>
            <person name="Labutti K."/>
            <person name="Salamov A."/>
            <person name="Andreopoulos B."/>
            <person name="Baker S."/>
            <person name="Barry K."/>
            <person name="Bills G."/>
            <person name="Bluhm B."/>
            <person name="Cannon C."/>
            <person name="Castanera R."/>
            <person name="Culley D."/>
            <person name="Daum C."/>
            <person name="Ezra D."/>
            <person name="Gonzalez J."/>
            <person name="Henrissat B."/>
            <person name="Kuo A."/>
            <person name="Liang C."/>
            <person name="Lipzen A."/>
            <person name="Lutzoni F."/>
            <person name="Magnuson J."/>
            <person name="Mondo S."/>
            <person name="Nolan M."/>
            <person name="Ohm R."/>
            <person name="Pangilinan J."/>
            <person name="Park H.-J."/>
            <person name="Ramirez L."/>
            <person name="Alfaro M."/>
            <person name="Sun H."/>
            <person name="Tritt A."/>
            <person name="Yoshinaga Y."/>
            <person name="Zwiers L.-H."/>
            <person name="Turgeon B."/>
            <person name="Goodwin S."/>
            <person name="Spatafora J."/>
            <person name="Crous P."/>
            <person name="Grigoriev I."/>
        </authorList>
    </citation>
    <scope>NUCLEOTIDE SEQUENCE</scope>
    <source>
        <strain evidence="1">CBS 260.36</strain>
    </source>
</reference>
<proteinExistence type="predicted"/>
<organism evidence="1 2">
    <name type="scientific">Myriangium duriaei CBS 260.36</name>
    <dbReference type="NCBI Taxonomy" id="1168546"/>
    <lineage>
        <taxon>Eukaryota</taxon>
        <taxon>Fungi</taxon>
        <taxon>Dikarya</taxon>
        <taxon>Ascomycota</taxon>
        <taxon>Pezizomycotina</taxon>
        <taxon>Dothideomycetes</taxon>
        <taxon>Dothideomycetidae</taxon>
        <taxon>Myriangiales</taxon>
        <taxon>Myriangiaceae</taxon>
        <taxon>Myriangium</taxon>
    </lineage>
</organism>
<dbReference type="AlphaFoldDB" id="A0A9P4J1N0"/>
<dbReference type="Proteomes" id="UP000799439">
    <property type="component" value="Unassembled WGS sequence"/>
</dbReference>
<name>A0A9P4J1N0_9PEZI</name>
<gene>
    <name evidence="1" type="ORF">K461DRAFT_133821</name>
</gene>
<evidence type="ECO:0000313" key="2">
    <source>
        <dbReference type="Proteomes" id="UP000799439"/>
    </source>
</evidence>
<comment type="caution">
    <text evidence="1">The sequence shown here is derived from an EMBL/GenBank/DDBJ whole genome shotgun (WGS) entry which is preliminary data.</text>
</comment>
<accession>A0A9P4J1N0</accession>
<protein>
    <submittedName>
        <fullName evidence="1">Uncharacterized protein</fullName>
    </submittedName>
</protein>
<sequence>MIGGHLSDESFGFPVNDRHWCRSRYTCGTKALPARSALCSELKQTTPLVVLLCCFPSGLPLIHPIVDAWSGMTCSQPIEVVR</sequence>
<keyword evidence="2" id="KW-1185">Reference proteome</keyword>
<dbReference type="EMBL" id="ML996085">
    <property type="protein sequence ID" value="KAF2153039.1"/>
    <property type="molecule type" value="Genomic_DNA"/>
</dbReference>
<evidence type="ECO:0000313" key="1">
    <source>
        <dbReference type="EMBL" id="KAF2153039.1"/>
    </source>
</evidence>